<dbReference type="EMBL" id="KZ819341">
    <property type="protein sequence ID" value="PWN17732.1"/>
    <property type="molecule type" value="Genomic_DNA"/>
</dbReference>
<name>A0A316TW33_9BASI</name>
<organism evidence="2 3">
    <name type="scientific">Pseudomicrostroma glucosiphilum</name>
    <dbReference type="NCBI Taxonomy" id="1684307"/>
    <lineage>
        <taxon>Eukaryota</taxon>
        <taxon>Fungi</taxon>
        <taxon>Dikarya</taxon>
        <taxon>Basidiomycota</taxon>
        <taxon>Ustilaginomycotina</taxon>
        <taxon>Exobasidiomycetes</taxon>
        <taxon>Microstromatales</taxon>
        <taxon>Microstromatales incertae sedis</taxon>
        <taxon>Pseudomicrostroma</taxon>
    </lineage>
</organism>
<feature type="compositionally biased region" description="Polar residues" evidence="1">
    <location>
        <begin position="1"/>
        <end position="10"/>
    </location>
</feature>
<gene>
    <name evidence="2" type="ORF">BCV69DRAFT_127684</name>
</gene>
<reference evidence="2 3" key="1">
    <citation type="journal article" date="2018" name="Mol. Biol. Evol.">
        <title>Broad Genomic Sampling Reveals a Smut Pathogenic Ancestry of the Fungal Clade Ustilaginomycotina.</title>
        <authorList>
            <person name="Kijpornyongpan T."/>
            <person name="Mondo S.J."/>
            <person name="Barry K."/>
            <person name="Sandor L."/>
            <person name="Lee J."/>
            <person name="Lipzen A."/>
            <person name="Pangilinan J."/>
            <person name="LaButti K."/>
            <person name="Hainaut M."/>
            <person name="Henrissat B."/>
            <person name="Grigoriev I.V."/>
            <person name="Spatafora J.W."/>
            <person name="Aime M.C."/>
        </authorList>
    </citation>
    <scope>NUCLEOTIDE SEQUENCE [LARGE SCALE GENOMIC DNA]</scope>
    <source>
        <strain evidence="2 3">MCA 4718</strain>
    </source>
</reference>
<proteinExistence type="predicted"/>
<dbReference type="GeneID" id="37010930"/>
<dbReference type="AlphaFoldDB" id="A0A316TW33"/>
<sequence>MDMSSTSTPFADQAGPNGHECATLPQPNATQPYTFAFEATPAPYFRGNIDVRTMVPEVLLGRPPETPKEAVHWLELGSESESGDSEQPWGEEEQEKEEGAEEIAEDDHSSRDPHWDDDREALEAQIKRDAAGRFYPEFYVMRTSPAVHASANTILDTCEGKEVLGRLNEAVDAGTCHEAQIAAHVCTLSELIRRCMGAGASEYGKFVSVSRTWWPESKRRLCEPRSQRVGHLRARNRASQLIRRWGLVQMVSYRLICQDQDERRI</sequence>
<dbReference type="Proteomes" id="UP000245942">
    <property type="component" value="Unassembled WGS sequence"/>
</dbReference>
<feature type="region of interest" description="Disordered" evidence="1">
    <location>
        <begin position="78"/>
        <end position="115"/>
    </location>
</feature>
<protein>
    <submittedName>
        <fullName evidence="2">Uncharacterized protein</fullName>
    </submittedName>
</protein>
<feature type="compositionally biased region" description="Acidic residues" evidence="1">
    <location>
        <begin position="81"/>
        <end position="105"/>
    </location>
</feature>
<keyword evidence="3" id="KW-1185">Reference proteome</keyword>
<evidence type="ECO:0000313" key="2">
    <source>
        <dbReference type="EMBL" id="PWN17732.1"/>
    </source>
</evidence>
<evidence type="ECO:0000313" key="3">
    <source>
        <dbReference type="Proteomes" id="UP000245942"/>
    </source>
</evidence>
<feature type="region of interest" description="Disordered" evidence="1">
    <location>
        <begin position="1"/>
        <end position="28"/>
    </location>
</feature>
<feature type="compositionally biased region" description="Basic and acidic residues" evidence="1">
    <location>
        <begin position="106"/>
        <end position="115"/>
    </location>
</feature>
<dbReference type="RefSeq" id="XP_025344892.1">
    <property type="nucleotide sequence ID" value="XM_025489196.1"/>
</dbReference>
<accession>A0A316TW33</accession>
<evidence type="ECO:0000256" key="1">
    <source>
        <dbReference type="SAM" id="MobiDB-lite"/>
    </source>
</evidence>